<proteinExistence type="predicted"/>
<dbReference type="Gene3D" id="2.70.98.10">
    <property type="match status" value="1"/>
</dbReference>
<keyword evidence="1" id="KW-0378">Hydrolase</keyword>
<dbReference type="InterPro" id="IPR013780">
    <property type="entry name" value="Glyco_hydro_b"/>
</dbReference>
<feature type="domain" description="Glycosyl-hydrolase 97 catalytic" evidence="4">
    <location>
        <begin position="368"/>
        <end position="516"/>
    </location>
</feature>
<dbReference type="GO" id="GO:0016798">
    <property type="term" value="F:hydrolase activity, acting on glycosyl bonds"/>
    <property type="evidence" value="ECO:0007669"/>
    <property type="project" value="UniProtKB-KW"/>
</dbReference>
<keyword evidence="2" id="KW-0326">Glycosidase</keyword>
<dbReference type="EMBL" id="CP023004">
    <property type="protein sequence ID" value="AWI09447.1"/>
    <property type="molecule type" value="Genomic_DNA"/>
</dbReference>
<evidence type="ECO:0000313" key="7">
    <source>
        <dbReference type="EMBL" id="AWI09447.1"/>
    </source>
</evidence>
<evidence type="ECO:0000259" key="5">
    <source>
        <dbReference type="Pfam" id="PF14508"/>
    </source>
</evidence>
<dbReference type="InterPro" id="IPR052720">
    <property type="entry name" value="Glycosyl_hydrolase_97"/>
</dbReference>
<dbReference type="InterPro" id="IPR019563">
    <property type="entry name" value="GH97_catalytic"/>
</dbReference>
<dbReference type="InterPro" id="IPR014718">
    <property type="entry name" value="GH-type_carb-bd"/>
</dbReference>
<dbReference type="PANTHER" id="PTHR35803">
    <property type="entry name" value="GLUCAN 1,4-ALPHA-GLUCOSIDASE SUSB-RELATED"/>
    <property type="match status" value="1"/>
</dbReference>
<evidence type="ECO:0000256" key="3">
    <source>
        <dbReference type="SAM" id="Phobius"/>
    </source>
</evidence>
<dbReference type="AlphaFoldDB" id="A0A2U8E3J4"/>
<accession>A0A2U8E3J4</accession>
<dbReference type="Gene3D" id="2.60.40.1180">
    <property type="entry name" value="Golgi alpha-mannosidase II"/>
    <property type="match status" value="1"/>
</dbReference>
<dbReference type="Gene3D" id="3.20.20.70">
    <property type="entry name" value="Aldolase class I"/>
    <property type="match status" value="1"/>
</dbReference>
<dbReference type="Proteomes" id="UP000244896">
    <property type="component" value="Chromosome"/>
</dbReference>
<evidence type="ECO:0000259" key="4">
    <source>
        <dbReference type="Pfam" id="PF10566"/>
    </source>
</evidence>
<feature type="domain" description="Glycosyl-hydrolase 97 C-terminal oligomerisation" evidence="6">
    <location>
        <begin position="605"/>
        <end position="698"/>
    </location>
</feature>
<organism evidence="7 8">
    <name type="scientific">Ereboglobus luteus</name>
    <dbReference type="NCBI Taxonomy" id="1796921"/>
    <lineage>
        <taxon>Bacteria</taxon>
        <taxon>Pseudomonadati</taxon>
        <taxon>Verrucomicrobiota</taxon>
        <taxon>Opitutia</taxon>
        <taxon>Opitutales</taxon>
        <taxon>Opitutaceae</taxon>
        <taxon>Ereboglobus</taxon>
    </lineage>
</organism>
<keyword evidence="3" id="KW-1133">Transmembrane helix</keyword>
<evidence type="ECO:0000313" key="8">
    <source>
        <dbReference type="Proteomes" id="UP000244896"/>
    </source>
</evidence>
<feature type="transmembrane region" description="Helical" evidence="3">
    <location>
        <begin position="60"/>
        <end position="82"/>
    </location>
</feature>
<keyword evidence="3" id="KW-0812">Transmembrane</keyword>
<dbReference type="InterPro" id="IPR013785">
    <property type="entry name" value="Aldolase_TIM"/>
</dbReference>
<evidence type="ECO:0000256" key="1">
    <source>
        <dbReference type="ARBA" id="ARBA00022801"/>
    </source>
</evidence>
<dbReference type="InterPro" id="IPR029486">
    <property type="entry name" value="GH97_N"/>
</dbReference>
<dbReference type="Pfam" id="PF14509">
    <property type="entry name" value="GH97_C"/>
    <property type="match status" value="1"/>
</dbReference>
<sequence length="703" mass="77266">MGKLGGNSCLLGGLGKMRRVSIVDRVCRGAWIWCFRLVNGLMLCGSLKKLRYSISRHTHPLWYFLAFPMITPIALAATLFVLPSPDGKSRAELTVGAETGGAPVYRVEFDGRAVTKDAAMGISVDGVDFGAGSKVVSSGTGRVVEKFPTRGNHREVTLTFNELAISLRDQSSGRDWRIEARMSNDAFAWRYVVPVKKEARGLVKGEASEFRPVDNCRVWLAERPNSWKLKSYAGYWMRAEWGELPKISKAGPVQCPPLVVELPAIRAGEKADGWLVFTEAGLRNYSGMRLRASGRADGGGVSTIADFTEGADGFFVEGDVVSPWRVVKFARSLDSLVDTTDLLEALSPAADAALFANSDAWVRSGRVTWHWWSKRRAGTPAEETHMMECAAKLGFEYSLVDEGWLKWDDPWARVRELTAAGKKRGVGILLWRHMRDVMNPENGYADLRAYFDKLVESGVAGVKIDFFNAESKAMVDLQEAIMREGAKRKLLVLFHGCQKPTGETRTWPNQLSREGIRGLELNGMAEGPITAEHNCALPFTRLAAGPGDYTPLGFSDPGETTWAHQLASAVVLLSPLQVIAEYPPMLLEDERCAPALDLIKALPVEWDETRVLAPSAIGRCVVMARRLGDEWWVGVLNTDARKIDALDLGFLGGGKYGVVMISNGTGGQPLKRTEIARVTKKSVIPLALSQNDGVVLRFIPIKK</sequence>
<name>A0A2U8E3J4_9BACT</name>
<protein>
    <recommendedName>
        <fullName evidence="9">Alpha-glucosidase</fullName>
    </recommendedName>
</protein>
<dbReference type="Pfam" id="PF14508">
    <property type="entry name" value="GH97_N"/>
    <property type="match status" value="1"/>
</dbReference>
<dbReference type="Pfam" id="PF10566">
    <property type="entry name" value="Glyco_hydro_97"/>
    <property type="match status" value="1"/>
</dbReference>
<feature type="domain" description="Glycosyl-hydrolase 97 N-terminal" evidence="5">
    <location>
        <begin position="83"/>
        <end position="347"/>
    </location>
</feature>
<dbReference type="OrthoDB" id="57532at2"/>
<evidence type="ECO:0000259" key="6">
    <source>
        <dbReference type="Pfam" id="PF14509"/>
    </source>
</evidence>
<evidence type="ECO:0000256" key="2">
    <source>
        <dbReference type="ARBA" id="ARBA00023295"/>
    </source>
</evidence>
<dbReference type="KEGG" id="elut:CKA38_09495"/>
<keyword evidence="3" id="KW-0472">Membrane</keyword>
<dbReference type="InterPro" id="IPR017853">
    <property type="entry name" value="GH"/>
</dbReference>
<dbReference type="GO" id="GO:0030246">
    <property type="term" value="F:carbohydrate binding"/>
    <property type="evidence" value="ECO:0007669"/>
    <property type="project" value="InterPro"/>
</dbReference>
<reference evidence="7 8" key="1">
    <citation type="journal article" date="2018" name="Syst. Appl. Microbiol.">
        <title>Ereboglobus luteus gen. nov. sp. nov. from cockroach guts, and new insights into the oxygen relationship of the genera Opitutus and Didymococcus (Verrucomicrobia: Opitutaceae).</title>
        <authorList>
            <person name="Tegtmeier D."/>
            <person name="Belitz A."/>
            <person name="Radek R."/>
            <person name="Heimerl T."/>
            <person name="Brune A."/>
        </authorList>
    </citation>
    <scope>NUCLEOTIDE SEQUENCE [LARGE SCALE GENOMIC DNA]</scope>
    <source>
        <strain evidence="7 8">Ho45</strain>
    </source>
</reference>
<dbReference type="InterPro" id="IPR029483">
    <property type="entry name" value="GH97_C"/>
</dbReference>
<keyword evidence="8" id="KW-1185">Reference proteome</keyword>
<dbReference type="SUPFAM" id="SSF51445">
    <property type="entry name" value="(Trans)glycosidases"/>
    <property type="match status" value="1"/>
</dbReference>
<dbReference type="PANTHER" id="PTHR35803:SF2">
    <property type="entry name" value="RETAINING ALPHA-GALACTOSIDASE"/>
    <property type="match status" value="1"/>
</dbReference>
<evidence type="ECO:0008006" key="9">
    <source>
        <dbReference type="Google" id="ProtNLM"/>
    </source>
</evidence>
<gene>
    <name evidence="7" type="ORF">CKA38_09495</name>
</gene>